<dbReference type="EMBL" id="LNYI01000008">
    <property type="protein sequence ID" value="KTD24802.1"/>
    <property type="molecule type" value="Genomic_DNA"/>
</dbReference>
<dbReference type="RefSeq" id="WP_028372866.1">
    <property type="nucleotide sequence ID" value="NZ_CAAAJD010000008.1"/>
</dbReference>
<feature type="transmembrane region" description="Helical" evidence="1">
    <location>
        <begin position="249"/>
        <end position="267"/>
    </location>
</feature>
<dbReference type="eggNOG" id="COG3267">
    <property type="taxonomic scope" value="Bacteria"/>
</dbReference>
<dbReference type="AlphaFoldDB" id="A0A0W0VXX0"/>
<sequence length="509" mass="56560">MQNMTQESTQEVNADPSELFKPAAWLAKIDFINHLVLFKNALITVVAEEGGGKTTFIELLQSGLDSQIKSHVVTATPLFTPTGFLEELAKTFHLSIDNEFNIHNLIQQINERKTHTLIVIDDAHYASESFLNEVLLELGQEGEQTFFHLCLVSDFSIMANLNKLEATPFGSLIQILEPGALTENETKTYLLKALPAPKRLDKTMSDKRLEQFYQLTGGNIARINKEMLHYFCSEALKVPSTRNSHLAKYLSLTATFVVAVLAGIFVWQNQDRFRHVEPVTAATLEKAKQIGGLASHLASIISMPSGDQEALISEIPAYDNDRTASYIAPFNLSAMIQAVQPPPLKRVVDIVLDEDEQENNSLVLMDKVVVIPKTISNPHARKVADLERNVLSARELPKPISAPAFSKDAPAVVASAIPVERKVTAGGQYTVQLVASQRLEDIQRFMRLHHLSENTKIRKTKHQGHDWFVLTLGEYSGFTQAQQAANSLPASLSQFKPWIRSMTDLNAVG</sequence>
<dbReference type="STRING" id="45067.Llan_0364"/>
<comment type="caution">
    <text evidence="3">The sequence shown here is derived from an EMBL/GenBank/DDBJ whole genome shotgun (WGS) entry which is preliminary data.</text>
</comment>
<dbReference type="PATRIC" id="fig|45067.4.peg.384"/>
<dbReference type="Gene3D" id="3.30.70.1070">
    <property type="entry name" value="Sporulation related repeat"/>
    <property type="match status" value="1"/>
</dbReference>
<dbReference type="InterPro" id="IPR007730">
    <property type="entry name" value="SPOR-like_dom"/>
</dbReference>
<dbReference type="Pfam" id="PF05036">
    <property type="entry name" value="SPOR"/>
    <property type="match status" value="1"/>
</dbReference>
<evidence type="ECO:0000313" key="3">
    <source>
        <dbReference type="EMBL" id="KTD24802.1"/>
    </source>
</evidence>
<gene>
    <name evidence="3" type="ORF">Llan_0364</name>
</gene>
<dbReference type="InterPro" id="IPR049945">
    <property type="entry name" value="AAA_22"/>
</dbReference>
<name>A0A0W0VXX0_9GAMM</name>
<keyword evidence="4" id="KW-1185">Reference proteome</keyword>
<feature type="domain" description="SPOR" evidence="2">
    <location>
        <begin position="423"/>
        <end position="501"/>
    </location>
</feature>
<dbReference type="Proteomes" id="UP000054869">
    <property type="component" value="Unassembled WGS sequence"/>
</dbReference>
<dbReference type="InterPro" id="IPR036680">
    <property type="entry name" value="SPOR-like_sf"/>
</dbReference>
<proteinExistence type="predicted"/>
<evidence type="ECO:0000313" key="4">
    <source>
        <dbReference type="Proteomes" id="UP000054869"/>
    </source>
</evidence>
<dbReference type="PANTHER" id="PTHR35894:SF7">
    <property type="entry name" value="GENERAL SECRETION PATHWAY PROTEIN A-RELATED"/>
    <property type="match status" value="1"/>
</dbReference>
<dbReference type="Gene3D" id="3.40.50.300">
    <property type="entry name" value="P-loop containing nucleotide triphosphate hydrolases"/>
    <property type="match status" value="1"/>
</dbReference>
<dbReference type="SUPFAM" id="SSF52540">
    <property type="entry name" value="P-loop containing nucleoside triphosphate hydrolases"/>
    <property type="match status" value="1"/>
</dbReference>
<dbReference type="InterPro" id="IPR052026">
    <property type="entry name" value="ExeA_AAA_ATPase_DNA-bind"/>
</dbReference>
<reference evidence="3 4" key="1">
    <citation type="submission" date="2015-11" db="EMBL/GenBank/DDBJ databases">
        <title>Genomic analysis of 38 Legionella species identifies large and diverse effector repertoires.</title>
        <authorList>
            <person name="Burstein D."/>
            <person name="Amaro F."/>
            <person name="Zusman T."/>
            <person name="Lifshitz Z."/>
            <person name="Cohen O."/>
            <person name="Gilbert J.A."/>
            <person name="Pupko T."/>
            <person name="Shuman H.A."/>
            <person name="Segal G."/>
        </authorList>
    </citation>
    <scope>NUCLEOTIDE SEQUENCE [LARGE SCALE GENOMIC DNA]</scope>
    <source>
        <strain evidence="3 4">ATCC 49751</strain>
    </source>
</reference>
<keyword evidence="1" id="KW-1133">Transmembrane helix</keyword>
<keyword evidence="1" id="KW-0472">Membrane</keyword>
<dbReference type="Pfam" id="PF13401">
    <property type="entry name" value="AAA_22"/>
    <property type="match status" value="1"/>
</dbReference>
<dbReference type="InterPro" id="IPR027417">
    <property type="entry name" value="P-loop_NTPase"/>
</dbReference>
<dbReference type="GO" id="GO:0016887">
    <property type="term" value="F:ATP hydrolysis activity"/>
    <property type="evidence" value="ECO:0007669"/>
    <property type="project" value="InterPro"/>
</dbReference>
<dbReference type="PANTHER" id="PTHR35894">
    <property type="entry name" value="GENERAL SECRETION PATHWAY PROTEIN A-RELATED"/>
    <property type="match status" value="1"/>
</dbReference>
<dbReference type="OrthoDB" id="5648409at2"/>
<dbReference type="PROSITE" id="PS51724">
    <property type="entry name" value="SPOR"/>
    <property type="match status" value="1"/>
</dbReference>
<evidence type="ECO:0000256" key="1">
    <source>
        <dbReference type="SAM" id="Phobius"/>
    </source>
</evidence>
<keyword evidence="1" id="KW-0812">Transmembrane</keyword>
<organism evidence="3 4">
    <name type="scientific">Legionella lansingensis</name>
    <dbReference type="NCBI Taxonomy" id="45067"/>
    <lineage>
        <taxon>Bacteria</taxon>
        <taxon>Pseudomonadati</taxon>
        <taxon>Pseudomonadota</taxon>
        <taxon>Gammaproteobacteria</taxon>
        <taxon>Legionellales</taxon>
        <taxon>Legionellaceae</taxon>
        <taxon>Legionella</taxon>
    </lineage>
</organism>
<evidence type="ECO:0000259" key="2">
    <source>
        <dbReference type="PROSITE" id="PS51724"/>
    </source>
</evidence>
<accession>A0A0W0VXX0</accession>
<dbReference type="eggNOG" id="COG3266">
    <property type="taxonomic scope" value="Bacteria"/>
</dbReference>
<protein>
    <submittedName>
        <fullName evidence="3">DamX-related protein</fullName>
    </submittedName>
</protein>
<dbReference type="GO" id="GO:0042834">
    <property type="term" value="F:peptidoglycan binding"/>
    <property type="evidence" value="ECO:0007669"/>
    <property type="project" value="InterPro"/>
</dbReference>